<dbReference type="GO" id="GO:0030288">
    <property type="term" value="C:outer membrane-bounded periplasmic space"/>
    <property type="evidence" value="ECO:0007669"/>
    <property type="project" value="TreeGrafter"/>
</dbReference>
<evidence type="ECO:0000256" key="4">
    <source>
        <dbReference type="ARBA" id="ARBA00022764"/>
    </source>
</evidence>
<comment type="subcellular location">
    <subcellularLocation>
        <location evidence="1">Periplasm</location>
    </subcellularLocation>
</comment>
<protein>
    <submittedName>
        <fullName evidence="8">Sigma E regulatory protein, MucB/RseB</fullName>
    </submittedName>
</protein>
<dbReference type="InterPro" id="IPR033436">
    <property type="entry name" value="MucB/RseB_C"/>
</dbReference>
<keyword evidence="4" id="KW-0574">Periplasm</keyword>
<dbReference type="InterPro" id="IPR038484">
    <property type="entry name" value="MucB/RseB_C_sf"/>
</dbReference>
<evidence type="ECO:0000313" key="9">
    <source>
        <dbReference type="Proteomes" id="UP000185062"/>
    </source>
</evidence>
<sequence length="335" mass="37866">MARIILLLLLSGIVQTSFAQKLPNSSKEALGWLEKISIAPRRHNFIGTFIYYADGHMETSRIAHIVDQNGEREKIEVLDGLPRIVFRNNDEMKCYLPESKRIVTEKRWLRKFFPDLLPQSYGSLNDNYYVSKGERERVTGYECQVILLEPRDNLRYGHKFWVDVDTGLVLKAAVVDADHVIEQFAFAQLDVGDITNTELLEPNQSIVASEWHTTNLMASVLKDNELEWQVRDPPAGFKKIIEMKRNIAGKSTPINHIALSDGLATVSIFIEPISEKISSPVPGFYSSRGAINIYVRILADNKITIVGEVPLETVKKIGDSVVKQATNFSIKSLNH</sequence>
<evidence type="ECO:0000259" key="6">
    <source>
        <dbReference type="Pfam" id="PF03888"/>
    </source>
</evidence>
<dbReference type="PIRSF" id="PIRSF005427">
    <property type="entry name" value="RseB"/>
    <property type="match status" value="1"/>
</dbReference>
<comment type="similarity">
    <text evidence="2">Belongs to the RseB family.</text>
</comment>
<dbReference type="GO" id="GO:0032885">
    <property type="term" value="P:regulation of polysaccharide biosynthetic process"/>
    <property type="evidence" value="ECO:0007669"/>
    <property type="project" value="TreeGrafter"/>
</dbReference>
<feature type="chain" id="PRO_5009936641" evidence="5">
    <location>
        <begin position="20"/>
        <end position="335"/>
    </location>
</feature>
<dbReference type="Gene3D" id="2.50.20.10">
    <property type="entry name" value="Lipoprotein localisation LolA/LolB/LppX"/>
    <property type="match status" value="1"/>
</dbReference>
<evidence type="ECO:0000256" key="5">
    <source>
        <dbReference type="SAM" id="SignalP"/>
    </source>
</evidence>
<evidence type="ECO:0000313" key="8">
    <source>
        <dbReference type="EMBL" id="SIO33128.1"/>
    </source>
</evidence>
<dbReference type="Pfam" id="PF17188">
    <property type="entry name" value="MucB_RseB_C"/>
    <property type="match status" value="1"/>
</dbReference>
<evidence type="ECO:0000256" key="1">
    <source>
        <dbReference type="ARBA" id="ARBA00004418"/>
    </source>
</evidence>
<dbReference type="GO" id="GO:0045152">
    <property type="term" value="F:antisigma factor binding"/>
    <property type="evidence" value="ECO:0007669"/>
    <property type="project" value="TreeGrafter"/>
</dbReference>
<accession>A0A1N6IM60</accession>
<keyword evidence="3 5" id="KW-0732">Signal</keyword>
<evidence type="ECO:0000256" key="2">
    <source>
        <dbReference type="ARBA" id="ARBA00008150"/>
    </source>
</evidence>
<evidence type="ECO:0000259" key="7">
    <source>
        <dbReference type="Pfam" id="PF17188"/>
    </source>
</evidence>
<feature type="signal peptide" evidence="5">
    <location>
        <begin position="1"/>
        <end position="19"/>
    </location>
</feature>
<dbReference type="InterPro" id="IPR005588">
    <property type="entry name" value="MucB_RseB"/>
</dbReference>
<dbReference type="STRING" id="44575.SAMN05216419_1001149"/>
<dbReference type="eggNOG" id="COG3026">
    <property type="taxonomic scope" value="Bacteria"/>
</dbReference>
<dbReference type="EMBL" id="FSRO01000001">
    <property type="protein sequence ID" value="SIO33128.1"/>
    <property type="molecule type" value="Genomic_DNA"/>
</dbReference>
<organism evidence="8 9">
    <name type="scientific">Nitrosomonas cryotolerans ATCC 49181</name>
    <dbReference type="NCBI Taxonomy" id="1131553"/>
    <lineage>
        <taxon>Bacteria</taxon>
        <taxon>Pseudomonadati</taxon>
        <taxon>Pseudomonadota</taxon>
        <taxon>Betaproteobacteria</taxon>
        <taxon>Nitrosomonadales</taxon>
        <taxon>Nitrosomonadaceae</taxon>
        <taxon>Nitrosomonas</taxon>
    </lineage>
</organism>
<dbReference type="CDD" id="cd16327">
    <property type="entry name" value="RseB"/>
    <property type="match status" value="1"/>
</dbReference>
<dbReference type="PANTHER" id="PTHR38782:SF1">
    <property type="entry name" value="SIGMA-E FACTOR REGULATORY PROTEIN RSEB"/>
    <property type="match status" value="1"/>
</dbReference>
<dbReference type="InterPro" id="IPR033434">
    <property type="entry name" value="MucB/RseB_N"/>
</dbReference>
<reference evidence="8 9" key="1">
    <citation type="submission" date="2016-12" db="EMBL/GenBank/DDBJ databases">
        <authorList>
            <person name="Song W.-J."/>
            <person name="Kurnit D.M."/>
        </authorList>
    </citation>
    <scope>NUCLEOTIDE SEQUENCE [LARGE SCALE GENOMIC DNA]</scope>
    <source>
        <strain evidence="8 9">ATCC 49181</strain>
    </source>
</reference>
<dbReference type="Pfam" id="PF03888">
    <property type="entry name" value="MucB_RseB"/>
    <property type="match status" value="1"/>
</dbReference>
<dbReference type="PANTHER" id="PTHR38782">
    <property type="match status" value="1"/>
</dbReference>
<evidence type="ECO:0000256" key="3">
    <source>
        <dbReference type="ARBA" id="ARBA00022729"/>
    </source>
</evidence>
<dbReference type="Proteomes" id="UP000185062">
    <property type="component" value="Unassembled WGS sequence"/>
</dbReference>
<feature type="domain" description="MucB/RseB C-terminal" evidence="7">
    <location>
        <begin position="224"/>
        <end position="321"/>
    </location>
</feature>
<feature type="domain" description="MucB/RseB N-terminal" evidence="6">
    <location>
        <begin position="29"/>
        <end position="198"/>
    </location>
</feature>
<keyword evidence="9" id="KW-1185">Reference proteome</keyword>
<gene>
    <name evidence="8" type="ORF">SAMN02743940_1917</name>
</gene>
<name>A0A1N6IM60_9PROT</name>
<proteinExistence type="inferred from homology"/>
<dbReference type="AlphaFoldDB" id="A0A1N6IM60"/>
<dbReference type="Gene3D" id="3.30.200.100">
    <property type="entry name" value="MucB/RseB, C-terminal domain"/>
    <property type="match status" value="1"/>
</dbReference>
<dbReference type="RefSeq" id="WP_051537461.1">
    <property type="nucleotide sequence ID" value="NZ_FSRO01000001.1"/>
</dbReference>